<reference evidence="3" key="1">
    <citation type="submission" date="2015-04" db="UniProtKB">
        <authorList>
            <consortium name="EnsemblPlants"/>
        </authorList>
    </citation>
    <scope>IDENTIFICATION</scope>
</reference>
<dbReference type="OMA" id="PKCARVI"/>
<dbReference type="AlphaFoldDB" id="A0A0E0JFM9"/>
<dbReference type="Gene3D" id="1.20.1280.50">
    <property type="match status" value="1"/>
</dbReference>
<dbReference type="InterPro" id="IPR036047">
    <property type="entry name" value="F-box-like_dom_sf"/>
</dbReference>
<dbReference type="GO" id="GO:0061458">
    <property type="term" value="P:reproductive system development"/>
    <property type="evidence" value="ECO:0007669"/>
    <property type="project" value="TreeGrafter"/>
</dbReference>
<dbReference type="eggNOG" id="ENOG502QV89">
    <property type="taxonomic scope" value="Eukaryota"/>
</dbReference>
<dbReference type="SUPFAM" id="SSF81383">
    <property type="entry name" value="F-box domain"/>
    <property type="match status" value="1"/>
</dbReference>
<organism evidence="3">
    <name type="scientific">Oryza punctata</name>
    <name type="common">Red rice</name>
    <dbReference type="NCBI Taxonomy" id="4537"/>
    <lineage>
        <taxon>Eukaryota</taxon>
        <taxon>Viridiplantae</taxon>
        <taxon>Streptophyta</taxon>
        <taxon>Embryophyta</taxon>
        <taxon>Tracheophyta</taxon>
        <taxon>Spermatophyta</taxon>
        <taxon>Magnoliopsida</taxon>
        <taxon>Liliopsida</taxon>
        <taxon>Poales</taxon>
        <taxon>Poaceae</taxon>
        <taxon>BOP clade</taxon>
        <taxon>Oryzoideae</taxon>
        <taxon>Oryzeae</taxon>
        <taxon>Oryzinae</taxon>
        <taxon>Oryza</taxon>
    </lineage>
</organism>
<protein>
    <recommendedName>
        <fullName evidence="2">F-box domain-containing protein</fullName>
    </recommendedName>
</protein>
<dbReference type="InterPro" id="IPR001810">
    <property type="entry name" value="F-box_dom"/>
</dbReference>
<proteinExistence type="predicted"/>
<keyword evidence="4" id="KW-1185">Reference proteome</keyword>
<evidence type="ECO:0000259" key="2">
    <source>
        <dbReference type="Pfam" id="PF12937"/>
    </source>
</evidence>
<dbReference type="Proteomes" id="UP000026962">
    <property type="component" value="Chromosome 1"/>
</dbReference>
<dbReference type="Pfam" id="PF12937">
    <property type="entry name" value="F-box-like"/>
    <property type="match status" value="1"/>
</dbReference>
<evidence type="ECO:0000313" key="3">
    <source>
        <dbReference type="EnsemblPlants" id="OPUNC01G07200.2"/>
    </source>
</evidence>
<feature type="domain" description="F-box" evidence="2">
    <location>
        <begin position="138"/>
        <end position="175"/>
    </location>
</feature>
<dbReference type="PANTHER" id="PTHR47149:SF1">
    <property type="entry name" value="F-BOX PROTEIN RMF"/>
    <property type="match status" value="1"/>
</dbReference>
<accession>A0A0E0JFM9</accession>
<feature type="region of interest" description="Disordered" evidence="1">
    <location>
        <begin position="1"/>
        <end position="84"/>
    </location>
</feature>
<evidence type="ECO:0000313" key="4">
    <source>
        <dbReference type="Proteomes" id="UP000026962"/>
    </source>
</evidence>
<dbReference type="Gramene" id="OPUNC01G07200.2">
    <property type="protein sequence ID" value="OPUNC01G07200.2"/>
    <property type="gene ID" value="OPUNC01G07200"/>
</dbReference>
<feature type="compositionally biased region" description="Pro residues" evidence="1">
    <location>
        <begin position="69"/>
        <end position="80"/>
    </location>
</feature>
<dbReference type="GO" id="GO:0005634">
    <property type="term" value="C:nucleus"/>
    <property type="evidence" value="ECO:0007669"/>
    <property type="project" value="TreeGrafter"/>
</dbReference>
<sequence>MGKAISLLRPPREPRESEGESERRMMQLRKRPRPRRVDSDFVSSPPASLLPPPRKRAKRQAAPAAAAPAPSPVPARPPPAARRRPKCARVIIQSPVAGLQPSVCGPCEAPLRACRLPRASFLARRRPPFDWFEADMWMEVAKYLFGAELVRLSSTCRWFRRLLADEFIWRHAFLRDLSLLPAADDRYPPRPLHRSWRLLYAAAFNGAHSYWFRRSSRHIGAYRIGGFLLESPHMLLTAKLAVPQWLPPQEDGPQIAIEMTGACVLPNARPGIWITGIRAHLIVTRFLASLQFWLNCFDDDLTRIAFGLVENLADFHLVRCPNCTLNKCAGVLQVLDARHCELFLEQGFWNGTWEYEDLGDHYNDEETPTAACAIFNASTLAHESISCVLRSKSWVRRCDDPQPKAHCRPYAVALNSNLLSNSNQGLVSRFQAMRDTTGNGQIVSIRITQQIY</sequence>
<name>A0A0E0JFM9_ORYPU</name>
<reference evidence="3" key="2">
    <citation type="submission" date="2018-05" db="EMBL/GenBank/DDBJ databases">
        <title>OpunRS2 (Oryza punctata Reference Sequence Version 2).</title>
        <authorList>
            <person name="Zhang J."/>
            <person name="Kudrna D."/>
            <person name="Lee S."/>
            <person name="Talag J."/>
            <person name="Welchert J."/>
            <person name="Wing R.A."/>
        </authorList>
    </citation>
    <scope>NUCLEOTIDE SEQUENCE [LARGE SCALE GENOMIC DNA]</scope>
</reference>
<dbReference type="PANTHER" id="PTHR47149">
    <property type="entry name" value="F-BOX PROTEIN RMF"/>
    <property type="match status" value="1"/>
</dbReference>
<feature type="compositionally biased region" description="Basic and acidic residues" evidence="1">
    <location>
        <begin position="10"/>
        <end position="25"/>
    </location>
</feature>
<dbReference type="EnsemblPlants" id="OPUNC01G07200.2">
    <property type="protein sequence ID" value="OPUNC01G07200.2"/>
    <property type="gene ID" value="OPUNC01G07200"/>
</dbReference>
<evidence type="ECO:0000256" key="1">
    <source>
        <dbReference type="SAM" id="MobiDB-lite"/>
    </source>
</evidence>
<dbReference type="STRING" id="4537.A0A0E0JFM9"/>